<dbReference type="InterPro" id="IPR015590">
    <property type="entry name" value="Aldehyde_DH_dom"/>
</dbReference>
<dbReference type="FunFam" id="3.40.309.10:FF:000025">
    <property type="entry name" value="Aldehyde dehydrogenase"/>
    <property type="match status" value="1"/>
</dbReference>
<dbReference type="InterPro" id="IPR016162">
    <property type="entry name" value="Ald_DH_N"/>
</dbReference>
<evidence type="ECO:0000313" key="10">
    <source>
        <dbReference type="Proteomes" id="UP000757232"/>
    </source>
</evidence>
<dbReference type="GO" id="GO:0004029">
    <property type="term" value="F:aldehyde dehydrogenase (NAD+) activity"/>
    <property type="evidence" value="ECO:0007669"/>
    <property type="project" value="TreeGrafter"/>
</dbReference>
<keyword evidence="10" id="KW-1185">Reference proteome</keyword>
<dbReference type="InterPro" id="IPR016161">
    <property type="entry name" value="Ald_DH/histidinol_DH"/>
</dbReference>
<evidence type="ECO:0000259" key="8">
    <source>
        <dbReference type="Pfam" id="PF00171"/>
    </source>
</evidence>
<keyword evidence="3" id="KW-0520">NAD</keyword>
<dbReference type="InterPro" id="IPR029510">
    <property type="entry name" value="Ald_DH_CS_GLU"/>
</dbReference>
<accession>A0A9Q5I494</accession>
<evidence type="ECO:0000256" key="2">
    <source>
        <dbReference type="ARBA" id="ARBA00023002"/>
    </source>
</evidence>
<evidence type="ECO:0000256" key="6">
    <source>
        <dbReference type="PROSITE-ProRule" id="PRU10007"/>
    </source>
</evidence>
<dbReference type="GO" id="GO:0005737">
    <property type="term" value="C:cytoplasm"/>
    <property type="evidence" value="ECO:0007669"/>
    <property type="project" value="TreeGrafter"/>
</dbReference>
<organism evidence="9 10">
    <name type="scientific">Sanghuangporus baumii</name>
    <name type="common">Phellinus baumii</name>
    <dbReference type="NCBI Taxonomy" id="108892"/>
    <lineage>
        <taxon>Eukaryota</taxon>
        <taxon>Fungi</taxon>
        <taxon>Dikarya</taxon>
        <taxon>Basidiomycota</taxon>
        <taxon>Agaricomycotina</taxon>
        <taxon>Agaricomycetes</taxon>
        <taxon>Hymenochaetales</taxon>
        <taxon>Hymenochaetaceae</taxon>
        <taxon>Sanghuangporus</taxon>
    </lineage>
</organism>
<dbReference type="GO" id="GO:0006081">
    <property type="term" value="P:aldehyde metabolic process"/>
    <property type="evidence" value="ECO:0007669"/>
    <property type="project" value="InterPro"/>
</dbReference>
<gene>
    <name evidence="9" type="ORF">A7U60_g1817</name>
</gene>
<evidence type="ECO:0000256" key="4">
    <source>
        <dbReference type="PIRNR" id="PIRNR036492"/>
    </source>
</evidence>
<dbReference type="FunFam" id="3.40.605.10:FF:000004">
    <property type="entry name" value="Aldehyde dehydrogenase"/>
    <property type="match status" value="1"/>
</dbReference>
<dbReference type="SUPFAM" id="SSF53720">
    <property type="entry name" value="ALDH-like"/>
    <property type="match status" value="1"/>
</dbReference>
<evidence type="ECO:0000256" key="7">
    <source>
        <dbReference type="RuleBase" id="RU003345"/>
    </source>
</evidence>
<proteinExistence type="inferred from homology"/>
<dbReference type="InterPro" id="IPR012394">
    <property type="entry name" value="Aldehyde_DH_NAD(P)"/>
</dbReference>
<dbReference type="EMBL" id="LNZH02000113">
    <property type="protein sequence ID" value="OCB90907.1"/>
    <property type="molecule type" value="Genomic_DNA"/>
</dbReference>
<protein>
    <recommendedName>
        <fullName evidence="4">Aldehyde dehydrogenase</fullName>
    </recommendedName>
</protein>
<reference evidence="9" key="1">
    <citation type="submission" date="2016-06" db="EMBL/GenBank/DDBJ databases">
        <title>Draft Genome sequence of the fungus Inonotus baumii.</title>
        <authorList>
            <person name="Zhu H."/>
            <person name="Lin W."/>
        </authorList>
    </citation>
    <scope>NUCLEOTIDE SEQUENCE</scope>
    <source>
        <strain evidence="9">821</strain>
    </source>
</reference>
<keyword evidence="2 4" id="KW-0560">Oxidoreductase</keyword>
<dbReference type="Gene3D" id="3.40.309.10">
    <property type="entry name" value="Aldehyde Dehydrogenase, Chain A, domain 2"/>
    <property type="match status" value="1"/>
</dbReference>
<evidence type="ECO:0000256" key="5">
    <source>
        <dbReference type="PIRSR" id="PIRSR036492-1"/>
    </source>
</evidence>
<dbReference type="InterPro" id="IPR016163">
    <property type="entry name" value="Ald_DH_C"/>
</dbReference>
<dbReference type="AlphaFoldDB" id="A0A9Q5I494"/>
<dbReference type="Pfam" id="PF00171">
    <property type="entry name" value="Aldedh"/>
    <property type="match status" value="1"/>
</dbReference>
<name>A0A9Q5I494_SANBA</name>
<evidence type="ECO:0000256" key="3">
    <source>
        <dbReference type="ARBA" id="ARBA00023027"/>
    </source>
</evidence>
<feature type="active site" evidence="5">
    <location>
        <position position="274"/>
    </location>
</feature>
<dbReference type="PANTHER" id="PTHR43570">
    <property type="entry name" value="ALDEHYDE DEHYDROGENASE"/>
    <property type="match status" value="1"/>
</dbReference>
<comment type="similarity">
    <text evidence="1 4 7">Belongs to the aldehyde dehydrogenase family.</text>
</comment>
<dbReference type="CDD" id="cd07135">
    <property type="entry name" value="ALDH_F14-YMR110C"/>
    <property type="match status" value="1"/>
</dbReference>
<feature type="active site" evidence="5 6">
    <location>
        <position position="239"/>
    </location>
</feature>
<dbReference type="Proteomes" id="UP000757232">
    <property type="component" value="Unassembled WGS sequence"/>
</dbReference>
<comment type="caution">
    <text evidence="9">The sequence shown here is derived from an EMBL/GenBank/DDBJ whole genome shotgun (WGS) entry which is preliminary data.</text>
</comment>
<dbReference type="PIRSF" id="PIRSF036492">
    <property type="entry name" value="ALDH"/>
    <property type="match status" value="1"/>
</dbReference>
<dbReference type="OrthoDB" id="440325at2759"/>
<sequence length="498" mass="54716">MGQNHSESPNSTVVSSSAAMIDPRLHTPLKDIDKIHETFYKTFKSGKCRPLSYRRQQLYALARMCQENVDAFTDAIFNDLGKPKQEALLYEVGPIIQRAVQSAERLEEWARPEKVTDVPDWQKPWAPTVYRAPKGPVLVIAPWNYPFILSLQPLYAAISAGCPAVVKPSEFAPTYAALLAELLPKYLDSSAYAIVNGAVPETSKLLDLKWAHILYTGNGRVGRIVAAAAAKHLTPVSLELGGKSPCFVDAASTDLRVAARRILYGKCANAGQTCVAPDYILIARDAQDALVDALKQVIAERYPQGILSSDSYGRVVNAAHFNRLQNMLSRTKARVVIGGETDPERLKMAPTVLVDVTADDSVMEDEIFGPILPIVPVADLDEVIEFINERDHPLALYAFTENAEVKQRLIDETLSGSLVFNDTFDQLAVDEVPFCGVGESGYGPQVLKHGFDTFTHYRSSEDVPLAIEPYLGARYAPYTPEKTEVLTAVSVRQPIPSA</sequence>
<dbReference type="PROSITE" id="PS00687">
    <property type="entry name" value="ALDEHYDE_DEHYDR_GLU"/>
    <property type="match status" value="1"/>
</dbReference>
<dbReference type="PANTHER" id="PTHR43570:SF16">
    <property type="entry name" value="ALDEHYDE DEHYDROGENASE TYPE III, ISOFORM Q"/>
    <property type="match status" value="1"/>
</dbReference>
<dbReference type="Gene3D" id="3.40.605.10">
    <property type="entry name" value="Aldehyde Dehydrogenase, Chain A, domain 1"/>
    <property type="match status" value="1"/>
</dbReference>
<evidence type="ECO:0000313" key="9">
    <source>
        <dbReference type="EMBL" id="OCB90907.1"/>
    </source>
</evidence>
<evidence type="ECO:0000256" key="1">
    <source>
        <dbReference type="ARBA" id="ARBA00009986"/>
    </source>
</evidence>
<feature type="domain" description="Aldehyde dehydrogenase" evidence="8">
    <location>
        <begin position="30"/>
        <end position="458"/>
    </location>
</feature>